<gene>
    <name evidence="4" type="ORF">UFOPK3708_00772</name>
</gene>
<proteinExistence type="predicted"/>
<dbReference type="Pfam" id="PF00107">
    <property type="entry name" value="ADH_zinc_N"/>
    <property type="match status" value="1"/>
</dbReference>
<dbReference type="EMBL" id="CAFBNA010000035">
    <property type="protein sequence ID" value="CAB4929770.1"/>
    <property type="molecule type" value="Genomic_DNA"/>
</dbReference>
<dbReference type="GO" id="GO:0016651">
    <property type="term" value="F:oxidoreductase activity, acting on NAD(P)H"/>
    <property type="evidence" value="ECO:0007669"/>
    <property type="project" value="TreeGrafter"/>
</dbReference>
<dbReference type="SUPFAM" id="SSF50129">
    <property type="entry name" value="GroES-like"/>
    <property type="match status" value="1"/>
</dbReference>
<accession>A0A6J7IFS0</accession>
<dbReference type="InterPro" id="IPR013154">
    <property type="entry name" value="ADH-like_N"/>
</dbReference>
<dbReference type="PANTHER" id="PTHR48106:SF8">
    <property type="entry name" value="OS02G0805600 PROTEIN"/>
    <property type="match status" value="1"/>
</dbReference>
<dbReference type="SMART" id="SM00829">
    <property type="entry name" value="PKS_ER"/>
    <property type="match status" value="1"/>
</dbReference>
<dbReference type="InterPro" id="IPR011032">
    <property type="entry name" value="GroES-like_sf"/>
</dbReference>
<dbReference type="Gene3D" id="3.40.50.720">
    <property type="entry name" value="NAD(P)-binding Rossmann-like Domain"/>
    <property type="match status" value="1"/>
</dbReference>
<keyword evidence="2" id="KW-0560">Oxidoreductase</keyword>
<dbReference type="GO" id="GO:0070402">
    <property type="term" value="F:NADPH binding"/>
    <property type="evidence" value="ECO:0007669"/>
    <property type="project" value="TreeGrafter"/>
</dbReference>
<feature type="domain" description="Enoyl reductase (ER)" evidence="3">
    <location>
        <begin position="10"/>
        <end position="328"/>
    </location>
</feature>
<evidence type="ECO:0000256" key="2">
    <source>
        <dbReference type="ARBA" id="ARBA00023002"/>
    </source>
</evidence>
<dbReference type="Gene3D" id="3.90.180.10">
    <property type="entry name" value="Medium-chain alcohol dehydrogenases, catalytic domain"/>
    <property type="match status" value="1"/>
</dbReference>
<dbReference type="InterPro" id="IPR013149">
    <property type="entry name" value="ADH-like_C"/>
</dbReference>
<dbReference type="PANTHER" id="PTHR48106">
    <property type="entry name" value="QUINONE OXIDOREDUCTASE PIG3-RELATED"/>
    <property type="match status" value="1"/>
</dbReference>
<dbReference type="Pfam" id="PF08240">
    <property type="entry name" value="ADH_N"/>
    <property type="match status" value="1"/>
</dbReference>
<dbReference type="AlphaFoldDB" id="A0A6J7IFS0"/>
<evidence type="ECO:0000259" key="3">
    <source>
        <dbReference type="SMART" id="SM00829"/>
    </source>
</evidence>
<protein>
    <submittedName>
        <fullName evidence="4">Unannotated protein</fullName>
    </submittedName>
</protein>
<dbReference type="NCBIfam" id="TIGR02824">
    <property type="entry name" value="quinone_pig3"/>
    <property type="match status" value="1"/>
</dbReference>
<sequence>MKAVVLNGYGELDVLQVIDVVDPVPGPEEVLVDIVATALNRADLLQRRGLYPSPALAGFTPPAPEIPGMEFSGRVAALGERVTSWSVGDQVMGIVGGGSYAEQLVIHEHQLMRIPTTVSVEDAAAIPEVWITAFDALVVQGGLTSGRTALVHAGASGVGTAAIQICKAIGARVIVTASAGKLDACRALGADFAVDYATEGFVVESASFTNGAGVDVVLDVIGGDYVNKNIAAVRVGGRIVQVGTMGAGRTEVNIGMMLPKRASLIGTVLRSRPLAEKIAITQRFAAEILPLFDTGAVKPVIDSRYSLSAIADAHAYMETNANVGKILIDV</sequence>
<evidence type="ECO:0000256" key="1">
    <source>
        <dbReference type="ARBA" id="ARBA00022857"/>
    </source>
</evidence>
<dbReference type="CDD" id="cd05276">
    <property type="entry name" value="p53_inducible_oxidoreductase"/>
    <property type="match status" value="1"/>
</dbReference>
<organism evidence="4">
    <name type="scientific">freshwater metagenome</name>
    <dbReference type="NCBI Taxonomy" id="449393"/>
    <lineage>
        <taxon>unclassified sequences</taxon>
        <taxon>metagenomes</taxon>
        <taxon>ecological metagenomes</taxon>
    </lineage>
</organism>
<evidence type="ECO:0000313" key="4">
    <source>
        <dbReference type="EMBL" id="CAB4929770.1"/>
    </source>
</evidence>
<reference evidence="4" key="1">
    <citation type="submission" date="2020-05" db="EMBL/GenBank/DDBJ databases">
        <authorList>
            <person name="Chiriac C."/>
            <person name="Salcher M."/>
            <person name="Ghai R."/>
            <person name="Kavagutti S V."/>
        </authorList>
    </citation>
    <scope>NUCLEOTIDE SEQUENCE</scope>
</reference>
<name>A0A6J7IFS0_9ZZZZ</name>
<dbReference type="InterPro" id="IPR036291">
    <property type="entry name" value="NAD(P)-bd_dom_sf"/>
</dbReference>
<dbReference type="SUPFAM" id="SSF51735">
    <property type="entry name" value="NAD(P)-binding Rossmann-fold domains"/>
    <property type="match status" value="1"/>
</dbReference>
<keyword evidence="1" id="KW-0521">NADP</keyword>
<dbReference type="InterPro" id="IPR014189">
    <property type="entry name" value="Quinone_OxRdtase_PIG3"/>
</dbReference>
<dbReference type="InterPro" id="IPR020843">
    <property type="entry name" value="ER"/>
</dbReference>